<dbReference type="PANTHER" id="PTHR35175:SF2">
    <property type="entry name" value="DUF1289 DOMAIN-CONTAINING PROTEIN"/>
    <property type="match status" value="1"/>
</dbReference>
<dbReference type="InterPro" id="IPR010710">
    <property type="entry name" value="DUF1289"/>
</dbReference>
<dbReference type="OrthoDB" id="8911262at2"/>
<keyword evidence="2" id="KW-1185">Reference proteome</keyword>
<organism evidence="1 2">
    <name type="scientific">Caenimonas sedimenti</name>
    <dbReference type="NCBI Taxonomy" id="2596921"/>
    <lineage>
        <taxon>Bacteria</taxon>
        <taxon>Pseudomonadati</taxon>
        <taxon>Pseudomonadota</taxon>
        <taxon>Betaproteobacteria</taxon>
        <taxon>Burkholderiales</taxon>
        <taxon>Comamonadaceae</taxon>
        <taxon>Caenimonas</taxon>
    </lineage>
</organism>
<dbReference type="EMBL" id="VOBQ01000011">
    <property type="protein sequence ID" value="TWO70806.1"/>
    <property type="molecule type" value="Genomic_DNA"/>
</dbReference>
<evidence type="ECO:0000313" key="1">
    <source>
        <dbReference type="EMBL" id="TWO70806.1"/>
    </source>
</evidence>
<name>A0A562ZR27_9BURK</name>
<dbReference type="Proteomes" id="UP000318199">
    <property type="component" value="Unassembled WGS sequence"/>
</dbReference>
<reference evidence="1 2" key="1">
    <citation type="submission" date="2019-07" db="EMBL/GenBank/DDBJ databases">
        <title>Caenimonas sedimenti sp. nov., isolated from activated sludge.</title>
        <authorList>
            <person name="Xu J."/>
        </authorList>
    </citation>
    <scope>NUCLEOTIDE SEQUENCE [LARGE SCALE GENOMIC DNA]</scope>
    <source>
        <strain evidence="1 2">HX-9-20</strain>
    </source>
</reference>
<dbReference type="Pfam" id="PF06945">
    <property type="entry name" value="DUF1289"/>
    <property type="match status" value="1"/>
</dbReference>
<dbReference type="AlphaFoldDB" id="A0A562ZR27"/>
<proteinExistence type="predicted"/>
<dbReference type="PANTHER" id="PTHR35175">
    <property type="entry name" value="DUF1289 DOMAIN-CONTAINING PROTEIN"/>
    <property type="match status" value="1"/>
</dbReference>
<accession>A0A562ZR27</accession>
<evidence type="ECO:0000313" key="2">
    <source>
        <dbReference type="Proteomes" id="UP000318199"/>
    </source>
</evidence>
<comment type="caution">
    <text evidence="1">The sequence shown here is derived from an EMBL/GenBank/DDBJ whole genome shotgun (WGS) entry which is preliminary data.</text>
</comment>
<sequence length="68" mass="7630">MVLERARTVESAAPVPSPCISICRIDPVSEICQGCFRTLDEIAAWSTLDDLRKRDIWRAIERRAEAAA</sequence>
<protein>
    <submittedName>
        <fullName evidence="1">DUF1289 domain-containing protein</fullName>
    </submittedName>
</protein>
<gene>
    <name evidence="1" type="ORF">FN976_13450</name>
</gene>